<dbReference type="InterPro" id="IPR029154">
    <property type="entry name" value="HIBADH-like_NADP-bd"/>
</dbReference>
<accession>A0A8J7SNM0</accession>
<dbReference type="InterPro" id="IPR006115">
    <property type="entry name" value="6PGDH_NADP-bd"/>
</dbReference>
<feature type="domain" description="3-hydroxyisobutyrate dehydrogenase-like NAD-binding" evidence="6">
    <location>
        <begin position="165"/>
        <end position="278"/>
    </location>
</feature>
<dbReference type="Pfam" id="PF14833">
    <property type="entry name" value="NAD_binding_11"/>
    <property type="match status" value="1"/>
</dbReference>
<dbReference type="Proteomes" id="UP000672602">
    <property type="component" value="Unassembled WGS sequence"/>
</dbReference>
<dbReference type="InterPro" id="IPR015815">
    <property type="entry name" value="HIBADH-related"/>
</dbReference>
<dbReference type="InterPro" id="IPR013328">
    <property type="entry name" value="6PGD_dom2"/>
</dbReference>
<dbReference type="EMBL" id="JAGMWN010000006">
    <property type="protein sequence ID" value="MBP5858093.1"/>
    <property type="molecule type" value="Genomic_DNA"/>
</dbReference>
<evidence type="ECO:0000256" key="2">
    <source>
        <dbReference type="ARBA" id="ARBA00023027"/>
    </source>
</evidence>
<feature type="active site" evidence="3">
    <location>
        <position position="171"/>
    </location>
</feature>
<dbReference type="AlphaFoldDB" id="A0A8J7SNM0"/>
<dbReference type="GO" id="GO:0051287">
    <property type="term" value="F:NAD binding"/>
    <property type="evidence" value="ECO:0007669"/>
    <property type="project" value="InterPro"/>
</dbReference>
<dbReference type="Gene3D" id="3.40.50.720">
    <property type="entry name" value="NAD(P)-binding Rossmann-like Domain"/>
    <property type="match status" value="1"/>
</dbReference>
<evidence type="ECO:0000259" key="5">
    <source>
        <dbReference type="Pfam" id="PF03446"/>
    </source>
</evidence>
<dbReference type="PANTHER" id="PTHR43060:SF15">
    <property type="entry name" value="3-HYDROXYISOBUTYRATE DEHYDROGENASE-LIKE 1, MITOCHONDRIAL-RELATED"/>
    <property type="match status" value="1"/>
</dbReference>
<dbReference type="InterPro" id="IPR036291">
    <property type="entry name" value="NAD(P)-bd_dom_sf"/>
</dbReference>
<dbReference type="GO" id="GO:0016491">
    <property type="term" value="F:oxidoreductase activity"/>
    <property type="evidence" value="ECO:0007669"/>
    <property type="project" value="UniProtKB-KW"/>
</dbReference>
<name>A0A8J7SNM0_9PROT</name>
<dbReference type="PANTHER" id="PTHR43060">
    <property type="entry name" value="3-HYDROXYISOBUTYRATE DEHYDROGENASE-LIKE 1, MITOCHONDRIAL-RELATED"/>
    <property type="match status" value="1"/>
</dbReference>
<evidence type="ECO:0000256" key="3">
    <source>
        <dbReference type="PIRSR" id="PIRSR000103-1"/>
    </source>
</evidence>
<dbReference type="GO" id="GO:0050661">
    <property type="term" value="F:NADP binding"/>
    <property type="evidence" value="ECO:0007669"/>
    <property type="project" value="InterPro"/>
</dbReference>
<organism evidence="7 8">
    <name type="scientific">Marivibrio halodurans</name>
    <dbReference type="NCBI Taxonomy" id="2039722"/>
    <lineage>
        <taxon>Bacteria</taxon>
        <taxon>Pseudomonadati</taxon>
        <taxon>Pseudomonadota</taxon>
        <taxon>Alphaproteobacteria</taxon>
        <taxon>Rhodospirillales</taxon>
        <taxon>Rhodospirillaceae</taxon>
        <taxon>Marivibrio</taxon>
    </lineage>
</organism>
<evidence type="ECO:0000256" key="1">
    <source>
        <dbReference type="ARBA" id="ARBA00023002"/>
    </source>
</evidence>
<evidence type="ECO:0000313" key="8">
    <source>
        <dbReference type="Proteomes" id="UP000672602"/>
    </source>
</evidence>
<keyword evidence="2" id="KW-0520">NAD</keyword>
<dbReference type="SUPFAM" id="SSF51735">
    <property type="entry name" value="NAD(P)-binding Rossmann-fold domains"/>
    <property type="match status" value="1"/>
</dbReference>
<keyword evidence="8" id="KW-1185">Reference proteome</keyword>
<keyword evidence="1" id="KW-0560">Oxidoreductase</keyword>
<dbReference type="InterPro" id="IPR008927">
    <property type="entry name" value="6-PGluconate_DH-like_C_sf"/>
</dbReference>
<sequence>MRTIGFIGLGNVGGKLAGSLARNGFEVTVLDLDPAAVARLVAAGARVGEGAAALARDCEMVITCLPSPAASAAVVEGPGGLLEGLTPGTLWAEMSTTDAAEVQRLGAAVTARGGLPIDCPVSGGCHRAATGNIAIFAGCEREAFDRALPALSAMGRQLLHTGPLGSASVLKVVTNYLATANLLSLCEALVTSERAGLDLATAYEGIRISSGNSFVHETESQVILNGSRDINFTMDLVLKDLGLFEGVAKRAGVPLEIAPLLSRIFTDGAARYGARAWSPSIIRRLEEATGADVRAPGFPDQMVDDEPEAPGAEIHPRRAQEPGSV</sequence>
<feature type="compositionally biased region" description="Basic and acidic residues" evidence="4">
    <location>
        <begin position="314"/>
        <end position="325"/>
    </location>
</feature>
<dbReference type="Gene3D" id="1.10.1040.10">
    <property type="entry name" value="N-(1-d-carboxylethyl)-l-norvaline Dehydrogenase, domain 2"/>
    <property type="match status" value="1"/>
</dbReference>
<dbReference type="PIRSF" id="PIRSF000103">
    <property type="entry name" value="HIBADH"/>
    <property type="match status" value="1"/>
</dbReference>
<dbReference type="RefSeq" id="WP_210682672.1">
    <property type="nucleotide sequence ID" value="NZ_JAGMWN010000006.1"/>
</dbReference>
<dbReference type="Pfam" id="PF03446">
    <property type="entry name" value="NAD_binding_2"/>
    <property type="match status" value="1"/>
</dbReference>
<protein>
    <submittedName>
        <fullName evidence="7">NAD(P)-dependent oxidoreductase</fullName>
    </submittedName>
</protein>
<reference evidence="7" key="1">
    <citation type="submission" date="2021-04" db="EMBL/GenBank/DDBJ databases">
        <authorList>
            <person name="Zhang D.-C."/>
        </authorList>
    </citation>
    <scope>NUCLEOTIDE SEQUENCE</scope>
    <source>
        <strain evidence="7">CGMCC 1.15697</strain>
    </source>
</reference>
<feature type="domain" description="6-phosphogluconate dehydrogenase NADP-binding" evidence="5">
    <location>
        <begin position="3"/>
        <end position="162"/>
    </location>
</feature>
<evidence type="ECO:0000256" key="4">
    <source>
        <dbReference type="SAM" id="MobiDB-lite"/>
    </source>
</evidence>
<evidence type="ECO:0000259" key="6">
    <source>
        <dbReference type="Pfam" id="PF14833"/>
    </source>
</evidence>
<evidence type="ECO:0000313" key="7">
    <source>
        <dbReference type="EMBL" id="MBP5858093.1"/>
    </source>
</evidence>
<proteinExistence type="predicted"/>
<feature type="region of interest" description="Disordered" evidence="4">
    <location>
        <begin position="293"/>
        <end position="325"/>
    </location>
</feature>
<gene>
    <name evidence="7" type="ORF">KAJ83_13825</name>
</gene>
<dbReference type="SUPFAM" id="SSF48179">
    <property type="entry name" value="6-phosphogluconate dehydrogenase C-terminal domain-like"/>
    <property type="match status" value="1"/>
</dbReference>
<comment type="caution">
    <text evidence="7">The sequence shown here is derived from an EMBL/GenBank/DDBJ whole genome shotgun (WGS) entry which is preliminary data.</text>
</comment>